<dbReference type="Proteomes" id="UP000198932">
    <property type="component" value="Unassembled WGS sequence"/>
</dbReference>
<dbReference type="GO" id="GO:0008817">
    <property type="term" value="F:corrinoid adenosyltransferase activity"/>
    <property type="evidence" value="ECO:0007669"/>
    <property type="project" value="InterPro"/>
</dbReference>
<evidence type="ECO:0000256" key="1">
    <source>
        <dbReference type="SAM" id="MobiDB-lite"/>
    </source>
</evidence>
<dbReference type="GO" id="GO:0005524">
    <property type="term" value="F:ATP binding"/>
    <property type="evidence" value="ECO:0007669"/>
    <property type="project" value="InterPro"/>
</dbReference>
<dbReference type="Pfam" id="PF02572">
    <property type="entry name" value="CobA_CobO_BtuR"/>
    <property type="match status" value="1"/>
</dbReference>
<gene>
    <name evidence="2" type="ORF">SAMN04487937_1421</name>
</gene>
<evidence type="ECO:0000313" key="2">
    <source>
        <dbReference type="EMBL" id="SFR35313.1"/>
    </source>
</evidence>
<proteinExistence type="predicted"/>
<dbReference type="RefSeq" id="WP_092920847.1">
    <property type="nucleotide sequence ID" value="NZ_FOYN01000002.1"/>
</dbReference>
<name>A0A1I6FZC8_HALSD</name>
<dbReference type="InterPro" id="IPR027417">
    <property type="entry name" value="P-loop_NTPase"/>
</dbReference>
<reference evidence="3" key="1">
    <citation type="submission" date="2016-10" db="EMBL/GenBank/DDBJ databases">
        <authorList>
            <person name="Varghese N."/>
            <person name="Submissions S."/>
        </authorList>
    </citation>
    <scope>NUCLEOTIDE SEQUENCE [LARGE SCALE GENOMIC DNA]</scope>
    <source>
        <strain evidence="3">RD 26</strain>
    </source>
</reference>
<dbReference type="EMBL" id="FOYN01000002">
    <property type="protein sequence ID" value="SFR35313.1"/>
    <property type="molecule type" value="Genomic_DNA"/>
</dbReference>
<evidence type="ECO:0000313" key="3">
    <source>
        <dbReference type="Proteomes" id="UP000198932"/>
    </source>
</evidence>
<feature type="compositionally biased region" description="Acidic residues" evidence="1">
    <location>
        <begin position="7"/>
        <end position="16"/>
    </location>
</feature>
<dbReference type="STRING" id="35743.SAMN04487937_1421"/>
<dbReference type="AlphaFoldDB" id="A0A1I6FZC8"/>
<dbReference type="OrthoDB" id="24392at2157"/>
<dbReference type="Gene3D" id="3.40.50.300">
    <property type="entry name" value="P-loop containing nucleotide triphosphate hydrolases"/>
    <property type="match status" value="1"/>
</dbReference>
<feature type="region of interest" description="Disordered" evidence="1">
    <location>
        <begin position="1"/>
        <end position="48"/>
    </location>
</feature>
<keyword evidence="2" id="KW-0808">Transferase</keyword>
<dbReference type="InterPro" id="IPR003724">
    <property type="entry name" value="CblAdoTrfase_CobA"/>
</dbReference>
<protein>
    <submittedName>
        <fullName evidence="2">Cob(I)alamin adenosyltransferase</fullName>
    </submittedName>
</protein>
<dbReference type="PIRSF" id="PIRSF015617">
    <property type="entry name" value="Adensltrnsf_CobA"/>
    <property type="match status" value="1"/>
</dbReference>
<keyword evidence="3" id="KW-1185">Reference proteome</keyword>
<dbReference type="GO" id="GO:0009236">
    <property type="term" value="P:cobalamin biosynthetic process"/>
    <property type="evidence" value="ECO:0007669"/>
    <property type="project" value="InterPro"/>
</dbReference>
<dbReference type="PANTHER" id="PTHR46638">
    <property type="entry name" value="CORRINOID ADENOSYLTRANSFERASE"/>
    <property type="match status" value="1"/>
</dbReference>
<organism evidence="2 3">
    <name type="scientific">Halorubrum sodomense</name>
    <dbReference type="NCBI Taxonomy" id="35743"/>
    <lineage>
        <taxon>Archaea</taxon>
        <taxon>Methanobacteriati</taxon>
        <taxon>Methanobacteriota</taxon>
        <taxon>Stenosarchaea group</taxon>
        <taxon>Halobacteria</taxon>
        <taxon>Halobacteriales</taxon>
        <taxon>Haloferacaceae</taxon>
        <taxon>Halorubrum</taxon>
    </lineage>
</organism>
<accession>A0A1I6FZC8</accession>
<sequence length="246" mass="26172">MTTTHDDTDDTDEAPSDDDRAPTDGDSAARTPGGGAAPEPRPIEPAAPEEFGLVQVWWGDGKGKTTAAMGMGFRAAGHGYRVHMLQFMKGGADSVEGVRGEYNAIAAVPGFSYENAGHYGWHGLLDGSADDEHEAKATAAFERAEALVAGAADADLTDPLPLDGEPEDGVHMLIFDELLYAADRGLVDPDDVVRLVESKPDDLELVLTGSHAEPEYLDGVADLITNVRKVAHPFDDGQRARRGTEY</sequence>
<dbReference type="PANTHER" id="PTHR46638:SF1">
    <property type="entry name" value="CORRINOID ADENOSYLTRANSFERASE"/>
    <property type="match status" value="1"/>
</dbReference>
<dbReference type="SUPFAM" id="SSF52540">
    <property type="entry name" value="P-loop containing nucleoside triphosphate hydrolases"/>
    <property type="match status" value="1"/>
</dbReference>